<name>X0YYX4_9ZZZZ</name>
<evidence type="ECO:0008006" key="2">
    <source>
        <dbReference type="Google" id="ProtNLM"/>
    </source>
</evidence>
<dbReference type="EMBL" id="BARS01052134">
    <property type="protein sequence ID" value="GAG51677.1"/>
    <property type="molecule type" value="Genomic_DNA"/>
</dbReference>
<reference evidence="1" key="1">
    <citation type="journal article" date="2014" name="Front. Microbiol.">
        <title>High frequency of phylogenetically diverse reductive dehalogenase-homologous genes in deep subseafloor sedimentary metagenomes.</title>
        <authorList>
            <person name="Kawai M."/>
            <person name="Futagami T."/>
            <person name="Toyoda A."/>
            <person name="Takaki Y."/>
            <person name="Nishi S."/>
            <person name="Hori S."/>
            <person name="Arai W."/>
            <person name="Tsubouchi T."/>
            <person name="Morono Y."/>
            <person name="Uchiyama I."/>
            <person name="Ito T."/>
            <person name="Fujiyama A."/>
            <person name="Inagaki F."/>
            <person name="Takami H."/>
        </authorList>
    </citation>
    <scope>NUCLEOTIDE SEQUENCE</scope>
    <source>
        <strain evidence="1">Expedition CK06-06</strain>
    </source>
</reference>
<gene>
    <name evidence="1" type="ORF">S01H1_77557</name>
</gene>
<proteinExistence type="predicted"/>
<comment type="caution">
    <text evidence="1">The sequence shown here is derived from an EMBL/GenBank/DDBJ whole genome shotgun (WGS) entry which is preliminary data.</text>
</comment>
<evidence type="ECO:0000313" key="1">
    <source>
        <dbReference type="EMBL" id="GAG51677.1"/>
    </source>
</evidence>
<accession>X0YYX4</accession>
<sequence length="163" mass="18060">MLVCEDAVKIDTSHVLWEGAIVGFLGQADWEFLEDVIDAHAIKSVVEFGSGLSTDLFVAKGLEVVSYEDHEEWFEMKAAVYPGVVREWDGGRVDIGHPDLVFIDGPWDLSLRGPAFKSAWGAAPRFIAVHDYVMPQVQKIYRAMKKYPLVGYTGLTLVVSAGE</sequence>
<protein>
    <recommendedName>
        <fullName evidence="2">Class I SAM-dependent methyltransferase</fullName>
    </recommendedName>
</protein>
<dbReference type="InterPro" id="IPR029063">
    <property type="entry name" value="SAM-dependent_MTases_sf"/>
</dbReference>
<dbReference type="Gene3D" id="3.40.50.150">
    <property type="entry name" value="Vaccinia Virus protein VP39"/>
    <property type="match status" value="1"/>
</dbReference>
<organism evidence="1">
    <name type="scientific">marine sediment metagenome</name>
    <dbReference type="NCBI Taxonomy" id="412755"/>
    <lineage>
        <taxon>unclassified sequences</taxon>
        <taxon>metagenomes</taxon>
        <taxon>ecological metagenomes</taxon>
    </lineage>
</organism>
<dbReference type="AlphaFoldDB" id="X0YYX4"/>